<organism evidence="13">
    <name type="scientific">bioreactor metagenome</name>
    <dbReference type="NCBI Taxonomy" id="1076179"/>
    <lineage>
        <taxon>unclassified sequences</taxon>
        <taxon>metagenomes</taxon>
        <taxon>ecological metagenomes</taxon>
    </lineage>
</organism>
<dbReference type="InterPro" id="IPR022646">
    <property type="entry name" value="SecD/SecF_CS"/>
</dbReference>
<keyword evidence="3" id="KW-0813">Transport</keyword>
<feature type="transmembrane region" description="Helical" evidence="11">
    <location>
        <begin position="291"/>
        <end position="312"/>
    </location>
</feature>
<dbReference type="InterPro" id="IPR022645">
    <property type="entry name" value="SecD/SecF_bac"/>
</dbReference>
<evidence type="ECO:0000256" key="11">
    <source>
        <dbReference type="SAM" id="Phobius"/>
    </source>
</evidence>
<evidence type="ECO:0000256" key="2">
    <source>
        <dbReference type="ARBA" id="ARBA00015792"/>
    </source>
</evidence>
<dbReference type="HAMAP" id="MF_01464_B">
    <property type="entry name" value="SecF_B"/>
    <property type="match status" value="1"/>
</dbReference>
<dbReference type="EMBL" id="VSSQ01020993">
    <property type="protein sequence ID" value="MPM66298.1"/>
    <property type="molecule type" value="Genomic_DNA"/>
</dbReference>
<gene>
    <name evidence="13" type="primary">secF_18</name>
    <name evidence="13" type="ORF">SDC9_113205</name>
</gene>
<evidence type="ECO:0000256" key="6">
    <source>
        <dbReference type="ARBA" id="ARBA00022927"/>
    </source>
</evidence>
<dbReference type="GO" id="GO:0006886">
    <property type="term" value="P:intracellular protein transport"/>
    <property type="evidence" value="ECO:0007669"/>
    <property type="project" value="InterPro"/>
</dbReference>
<dbReference type="PANTHER" id="PTHR30081">
    <property type="entry name" value="PROTEIN-EXPORT MEMBRANE PROTEIN SEC"/>
    <property type="match status" value="1"/>
</dbReference>
<dbReference type="InterPro" id="IPR048634">
    <property type="entry name" value="SecD_SecF_C"/>
</dbReference>
<keyword evidence="8" id="KW-0811">Translocation</keyword>
<comment type="subcellular location">
    <subcellularLocation>
        <location evidence="1">Cell membrane</location>
        <topology evidence="1">Multi-pass membrane protein</topology>
    </subcellularLocation>
</comment>
<feature type="transmembrane region" description="Helical" evidence="11">
    <location>
        <begin position="204"/>
        <end position="228"/>
    </location>
</feature>
<keyword evidence="9 11" id="KW-0472">Membrane</keyword>
<evidence type="ECO:0000256" key="10">
    <source>
        <dbReference type="SAM" id="MobiDB-lite"/>
    </source>
</evidence>
<protein>
    <recommendedName>
        <fullName evidence="2">Protein translocase subunit SecF</fullName>
    </recommendedName>
</protein>
<reference evidence="13" key="1">
    <citation type="submission" date="2019-08" db="EMBL/GenBank/DDBJ databases">
        <authorList>
            <person name="Kucharzyk K."/>
            <person name="Murdoch R.W."/>
            <person name="Higgins S."/>
            <person name="Loffler F."/>
        </authorList>
    </citation>
    <scope>NUCLEOTIDE SEQUENCE</scope>
</reference>
<evidence type="ECO:0000256" key="5">
    <source>
        <dbReference type="ARBA" id="ARBA00022692"/>
    </source>
</evidence>
<accession>A0A645BMD6</accession>
<dbReference type="InterPro" id="IPR022813">
    <property type="entry name" value="SecD/SecF_arch_bac"/>
</dbReference>
<evidence type="ECO:0000256" key="9">
    <source>
        <dbReference type="ARBA" id="ARBA00023136"/>
    </source>
</evidence>
<evidence type="ECO:0000256" key="1">
    <source>
        <dbReference type="ARBA" id="ARBA00004651"/>
    </source>
</evidence>
<feature type="transmembrane region" description="Helical" evidence="11">
    <location>
        <begin position="35"/>
        <end position="55"/>
    </location>
</feature>
<dbReference type="PANTHER" id="PTHR30081:SF8">
    <property type="entry name" value="PROTEIN TRANSLOCASE SUBUNIT SECF"/>
    <property type="match status" value="1"/>
</dbReference>
<keyword evidence="6" id="KW-0653">Protein transport</keyword>
<feature type="domain" description="Protein export membrane protein SecD/SecF C-terminal" evidence="12">
    <location>
        <begin position="127"/>
        <end position="316"/>
    </location>
</feature>
<feature type="transmembrane region" description="Helical" evidence="11">
    <location>
        <begin position="178"/>
        <end position="198"/>
    </location>
</feature>
<feature type="region of interest" description="Disordered" evidence="10">
    <location>
        <begin position="369"/>
        <end position="408"/>
    </location>
</feature>
<feature type="transmembrane region" description="Helical" evidence="11">
    <location>
        <begin position="152"/>
        <end position="171"/>
    </location>
</feature>
<feature type="transmembrane region" description="Helical" evidence="11">
    <location>
        <begin position="261"/>
        <end position="279"/>
    </location>
</feature>
<keyword evidence="7 11" id="KW-1133">Transmembrane helix</keyword>
<evidence type="ECO:0000256" key="8">
    <source>
        <dbReference type="ARBA" id="ARBA00023010"/>
    </source>
</evidence>
<name>A0A645BMD6_9ZZZZ</name>
<dbReference type="Pfam" id="PF02355">
    <property type="entry name" value="SecD_SecF_C"/>
    <property type="match status" value="1"/>
</dbReference>
<dbReference type="GO" id="GO:0005886">
    <property type="term" value="C:plasma membrane"/>
    <property type="evidence" value="ECO:0007669"/>
    <property type="project" value="UniProtKB-SubCell"/>
</dbReference>
<dbReference type="GO" id="GO:0015450">
    <property type="term" value="F:protein-transporting ATPase activity"/>
    <property type="evidence" value="ECO:0007669"/>
    <property type="project" value="InterPro"/>
</dbReference>
<dbReference type="SUPFAM" id="SSF82866">
    <property type="entry name" value="Multidrug efflux transporter AcrB transmembrane domain"/>
    <property type="match status" value="1"/>
</dbReference>
<keyword evidence="5 11" id="KW-0812">Transmembrane</keyword>
<evidence type="ECO:0000256" key="7">
    <source>
        <dbReference type="ARBA" id="ARBA00022989"/>
    </source>
</evidence>
<keyword evidence="4" id="KW-1003">Cell membrane</keyword>
<dbReference type="Gene3D" id="1.20.1640.10">
    <property type="entry name" value="Multidrug efflux transporter AcrB transmembrane domain"/>
    <property type="match status" value="1"/>
</dbReference>
<evidence type="ECO:0000256" key="4">
    <source>
        <dbReference type="ARBA" id="ARBA00022475"/>
    </source>
</evidence>
<dbReference type="NCBIfam" id="TIGR00966">
    <property type="entry name" value="transloc_SecF"/>
    <property type="match status" value="1"/>
</dbReference>
<proteinExistence type="inferred from homology"/>
<evidence type="ECO:0000313" key="13">
    <source>
        <dbReference type="EMBL" id="MPM66298.1"/>
    </source>
</evidence>
<evidence type="ECO:0000256" key="3">
    <source>
        <dbReference type="ARBA" id="ARBA00022448"/>
    </source>
</evidence>
<dbReference type="PRINTS" id="PR01755">
    <property type="entry name" value="SECFTRNLCASE"/>
</dbReference>
<comment type="caution">
    <text evidence="13">The sequence shown here is derived from an EMBL/GenBank/DDBJ whole genome shotgun (WGS) entry which is preliminary data.</text>
</comment>
<dbReference type="Pfam" id="PF07549">
    <property type="entry name" value="Sec_GG"/>
    <property type="match status" value="1"/>
</dbReference>
<sequence length="408" mass="43523">MSDTKLAPSAPKTTFAHRLYTGDFQFDFMAHRRRWYTISAVLLLISVLAVSVRGLNLGIDFVGGSVFQAPVQVTESTVDDFGQAVSATGVADLDTQVNTVGDSTVRIQTRSLENDEVVTVREAIAEQAGVASDDVAYSLIGPSWGKQITQQALVALVVFLVLVGVLIWLYFREWKMSASALIALLHDLVVTVGLYALAGFTVTPATVIAVLTILGYSLYDTVVVFDMVREQTRDLKNQPRSYTQAANAAVNQVLVRSINTTIIAVLPVLAILIAGLVVLGGEGPLADLGLAMLIGMISGAYSSIFLAAPLLAQLREREPAMIKHRAALEKAQRRKTKVVASVAASDEQLSAAGGPLAVLPAEGVLEFATTDDAASVEQQPATPADDQAPAEPKPRVQPSKQSRSARKK</sequence>
<feature type="compositionally biased region" description="Low complexity" evidence="10">
    <location>
        <begin position="377"/>
        <end position="390"/>
    </location>
</feature>
<dbReference type="InterPro" id="IPR005665">
    <property type="entry name" value="SecF_bac"/>
</dbReference>
<dbReference type="AlphaFoldDB" id="A0A645BMD6"/>
<evidence type="ECO:0000259" key="12">
    <source>
        <dbReference type="Pfam" id="PF02355"/>
    </source>
</evidence>